<reference evidence="6 7" key="1">
    <citation type="journal article" date="2016" name="Front. Microbiol.">
        <title>Genome and transcriptome sequences reveal the specific parasitism of the nematophagous Purpureocillium lilacinum 36-1.</title>
        <authorList>
            <person name="Xie J."/>
            <person name="Li S."/>
            <person name="Mo C."/>
            <person name="Xiao X."/>
            <person name="Peng D."/>
            <person name="Wang G."/>
            <person name="Xiao Y."/>
        </authorList>
    </citation>
    <scope>NUCLEOTIDE SEQUENCE [LARGE SCALE GENOMIC DNA]</scope>
    <source>
        <strain evidence="6 7">36-1</strain>
    </source>
</reference>
<keyword evidence="2" id="KW-0378">Hydrolase</keyword>
<evidence type="ECO:0000256" key="2">
    <source>
        <dbReference type="ARBA" id="ARBA00022801"/>
    </source>
</evidence>
<dbReference type="GO" id="GO:0003724">
    <property type="term" value="F:RNA helicase activity"/>
    <property type="evidence" value="ECO:0007669"/>
    <property type="project" value="TreeGrafter"/>
</dbReference>
<evidence type="ECO:0000313" key="6">
    <source>
        <dbReference type="EMBL" id="PWI65464.1"/>
    </source>
</evidence>
<dbReference type="Gene3D" id="3.40.50.300">
    <property type="entry name" value="P-loop containing nucleotide triphosphate hydrolases"/>
    <property type="match status" value="1"/>
</dbReference>
<dbReference type="Proteomes" id="UP000245956">
    <property type="component" value="Unassembled WGS sequence"/>
</dbReference>
<dbReference type="GO" id="GO:0005829">
    <property type="term" value="C:cytosol"/>
    <property type="evidence" value="ECO:0007669"/>
    <property type="project" value="TreeGrafter"/>
</dbReference>
<dbReference type="GO" id="GO:0016787">
    <property type="term" value="F:hydrolase activity"/>
    <property type="evidence" value="ECO:0007669"/>
    <property type="project" value="UniProtKB-KW"/>
</dbReference>
<dbReference type="PANTHER" id="PTHR47959">
    <property type="entry name" value="ATP-DEPENDENT RNA HELICASE RHLE-RELATED"/>
    <property type="match status" value="1"/>
</dbReference>
<dbReference type="InterPro" id="IPR027417">
    <property type="entry name" value="P-loop_NTPase"/>
</dbReference>
<keyword evidence="4" id="KW-0067">ATP-binding</keyword>
<evidence type="ECO:0000313" key="7">
    <source>
        <dbReference type="Proteomes" id="UP000245956"/>
    </source>
</evidence>
<dbReference type="AlphaFoldDB" id="A0A2U3DTA3"/>
<dbReference type="InterPro" id="IPR050079">
    <property type="entry name" value="DEAD_box_RNA_helicase"/>
</dbReference>
<keyword evidence="1" id="KW-0547">Nucleotide-binding</keyword>
<protein>
    <recommendedName>
        <fullName evidence="5">Helicase C-terminal domain-containing protein</fullName>
    </recommendedName>
</protein>
<gene>
    <name evidence="6" type="ORF">PCL_07065</name>
</gene>
<dbReference type="Pfam" id="PF00271">
    <property type="entry name" value="Helicase_C"/>
    <property type="match status" value="1"/>
</dbReference>
<dbReference type="SUPFAM" id="SSF52540">
    <property type="entry name" value="P-loop containing nucleoside triphosphate hydrolases"/>
    <property type="match status" value="1"/>
</dbReference>
<dbReference type="PANTHER" id="PTHR47959:SF24">
    <property type="entry name" value="ATP-DEPENDENT RNA HELICASE"/>
    <property type="match status" value="1"/>
</dbReference>
<dbReference type="GO" id="GO:0005524">
    <property type="term" value="F:ATP binding"/>
    <property type="evidence" value="ECO:0007669"/>
    <property type="project" value="UniProtKB-KW"/>
</dbReference>
<organism evidence="6 7">
    <name type="scientific">Purpureocillium lilacinum</name>
    <name type="common">Paecilomyces lilacinus</name>
    <dbReference type="NCBI Taxonomy" id="33203"/>
    <lineage>
        <taxon>Eukaryota</taxon>
        <taxon>Fungi</taxon>
        <taxon>Dikarya</taxon>
        <taxon>Ascomycota</taxon>
        <taxon>Pezizomycotina</taxon>
        <taxon>Sordariomycetes</taxon>
        <taxon>Hypocreomycetidae</taxon>
        <taxon>Hypocreales</taxon>
        <taxon>Ophiocordycipitaceae</taxon>
        <taxon>Purpureocillium</taxon>
    </lineage>
</organism>
<proteinExistence type="predicted"/>
<dbReference type="CDD" id="cd18787">
    <property type="entry name" value="SF2_C_DEAD"/>
    <property type="match status" value="1"/>
</dbReference>
<dbReference type="PROSITE" id="PS51194">
    <property type="entry name" value="HELICASE_CTER"/>
    <property type="match status" value="1"/>
</dbReference>
<keyword evidence="3" id="KW-0347">Helicase</keyword>
<sequence>MGYHILLAPTPAPQEYRSFSEFYTAQMLWNDYAAVGDKTESSGNRLTTQNIFVDEHFNTTCIIDWAFASTVPHAQLYATPGLPHPRDPVTDQRLVDSFRSGFTDGGESSSIMLLGVVPEAAYWKVGEAVSRFMLLDRFDALQDYRLLEELHTIIRDHITSEKDSLQGRLVEISTRPEILDLAEALKSEDEPESDVKRHEIQYVNSVGQDRFVLAQKITDLSYYELFFILQKAVWASLISYYSDTKSPPIADAERSMSMLQLGTRMGQLLQSARLSVLNKFRAGTRDILVAIDVAARSLDIPKVDIVLNYDLPTDSKTYIYRVGHTARTNKSGIALSLVT</sequence>
<dbReference type="SMART" id="SM00490">
    <property type="entry name" value="HELICc"/>
    <property type="match status" value="1"/>
</dbReference>
<evidence type="ECO:0000259" key="5">
    <source>
        <dbReference type="PROSITE" id="PS51194"/>
    </source>
</evidence>
<comment type="caution">
    <text evidence="6">The sequence shown here is derived from an EMBL/GenBank/DDBJ whole genome shotgun (WGS) entry which is preliminary data.</text>
</comment>
<dbReference type="InterPro" id="IPR001650">
    <property type="entry name" value="Helicase_C-like"/>
</dbReference>
<evidence type="ECO:0000256" key="1">
    <source>
        <dbReference type="ARBA" id="ARBA00022741"/>
    </source>
</evidence>
<evidence type="ECO:0000256" key="3">
    <source>
        <dbReference type="ARBA" id="ARBA00022806"/>
    </source>
</evidence>
<name>A0A2U3DTA3_PURLI</name>
<evidence type="ECO:0000256" key="4">
    <source>
        <dbReference type="ARBA" id="ARBA00022840"/>
    </source>
</evidence>
<feature type="domain" description="Helicase C-terminal" evidence="5">
    <location>
        <begin position="177"/>
        <end position="339"/>
    </location>
</feature>
<accession>A0A2U3DTA3</accession>
<dbReference type="EMBL" id="LCWV01000033">
    <property type="protein sequence ID" value="PWI65464.1"/>
    <property type="molecule type" value="Genomic_DNA"/>
</dbReference>